<evidence type="ECO:0000256" key="1">
    <source>
        <dbReference type="SAM" id="Phobius"/>
    </source>
</evidence>
<protein>
    <recommendedName>
        <fullName evidence="4">Preprotein translocase subunit YajC</fullName>
    </recommendedName>
</protein>
<dbReference type="AlphaFoldDB" id="A0A370D8U2"/>
<dbReference type="EMBL" id="QFXC01000013">
    <property type="protein sequence ID" value="RDH81311.1"/>
    <property type="molecule type" value="Genomic_DNA"/>
</dbReference>
<gene>
    <name evidence="2" type="ORF">DIZ80_14520</name>
</gene>
<proteinExistence type="predicted"/>
<accession>A0A370D8U2</accession>
<evidence type="ECO:0000313" key="3">
    <source>
        <dbReference type="Proteomes" id="UP000254266"/>
    </source>
</evidence>
<keyword evidence="1" id="KW-0812">Transmembrane</keyword>
<comment type="caution">
    <text evidence="2">The sequence shown here is derived from an EMBL/GenBank/DDBJ whole genome shotgun (WGS) entry which is preliminary data.</text>
</comment>
<reference evidence="2 3" key="1">
    <citation type="journal article" date="2018" name="ISME J.">
        <title>Endosymbiont genomes yield clues of tubeworm success.</title>
        <authorList>
            <person name="Li Y."/>
            <person name="Liles M.R."/>
            <person name="Halanych K.M."/>
        </authorList>
    </citation>
    <scope>NUCLEOTIDE SEQUENCE [LARGE SCALE GENOMIC DNA]</scope>
    <source>
        <strain evidence="2">A1464</strain>
    </source>
</reference>
<name>A0A370D8U2_9GAMM</name>
<feature type="transmembrane region" description="Helical" evidence="1">
    <location>
        <begin position="6"/>
        <end position="22"/>
    </location>
</feature>
<dbReference type="Proteomes" id="UP000254266">
    <property type="component" value="Unassembled WGS sequence"/>
</dbReference>
<evidence type="ECO:0000313" key="2">
    <source>
        <dbReference type="EMBL" id="RDH81311.1"/>
    </source>
</evidence>
<keyword evidence="1" id="KW-0472">Membrane</keyword>
<dbReference type="InterPro" id="IPR049708">
    <property type="entry name" value="PP0621-like"/>
</dbReference>
<evidence type="ECO:0008006" key="4">
    <source>
        <dbReference type="Google" id="ProtNLM"/>
    </source>
</evidence>
<keyword evidence="3" id="KW-1185">Reference proteome</keyword>
<sequence>MFKSVLIIIFVIVMLFVIRTVLQRLKQPATKAKSLNTQDTVKCLQCNTYIPRNDAIVKGDTAFCSTQHLEDWNQNH</sequence>
<keyword evidence="1" id="KW-1133">Transmembrane helix</keyword>
<dbReference type="NCBIfam" id="NF041023">
    <property type="entry name" value="PP0621_fam"/>
    <property type="match status" value="1"/>
</dbReference>
<organism evidence="2 3">
    <name type="scientific">endosymbiont of Galathealinum brachiosum</name>
    <dbReference type="NCBI Taxonomy" id="2200906"/>
    <lineage>
        <taxon>Bacteria</taxon>
        <taxon>Pseudomonadati</taxon>
        <taxon>Pseudomonadota</taxon>
        <taxon>Gammaproteobacteria</taxon>
        <taxon>sulfur-oxidizing symbionts</taxon>
    </lineage>
</organism>